<evidence type="ECO:0000256" key="1">
    <source>
        <dbReference type="SAM" id="SignalP"/>
    </source>
</evidence>
<comment type="caution">
    <text evidence="2">The sequence shown here is derived from an EMBL/GenBank/DDBJ whole genome shotgun (WGS) entry which is preliminary data.</text>
</comment>
<dbReference type="EMBL" id="CAJNOC010003998">
    <property type="protein sequence ID" value="CAF1005895.1"/>
    <property type="molecule type" value="Genomic_DNA"/>
</dbReference>
<organism evidence="2 3">
    <name type="scientific">Brachionus calyciflorus</name>
    <dbReference type="NCBI Taxonomy" id="104777"/>
    <lineage>
        <taxon>Eukaryota</taxon>
        <taxon>Metazoa</taxon>
        <taxon>Spiralia</taxon>
        <taxon>Gnathifera</taxon>
        <taxon>Rotifera</taxon>
        <taxon>Eurotatoria</taxon>
        <taxon>Monogononta</taxon>
        <taxon>Pseudotrocha</taxon>
        <taxon>Ploima</taxon>
        <taxon>Brachionidae</taxon>
        <taxon>Brachionus</taxon>
    </lineage>
</organism>
<keyword evidence="1" id="KW-0732">Signal</keyword>
<dbReference type="AlphaFoldDB" id="A0A814H8R4"/>
<dbReference type="Proteomes" id="UP000663879">
    <property type="component" value="Unassembled WGS sequence"/>
</dbReference>
<evidence type="ECO:0000313" key="2">
    <source>
        <dbReference type="EMBL" id="CAF1005895.1"/>
    </source>
</evidence>
<dbReference type="OrthoDB" id="10198856at2759"/>
<sequence length="109" mass="12969">MRIKLGKYLVLIFLVGIVTCRSVRQLKEIDHELKPIVSDKINDKLEEIHANDNGEEEQQLENRNDQDIYDRLINREANIPYLVNFNEIKIKQNSNNNNNDEYEEQIQEE</sequence>
<evidence type="ECO:0000313" key="3">
    <source>
        <dbReference type="Proteomes" id="UP000663879"/>
    </source>
</evidence>
<protein>
    <submittedName>
        <fullName evidence="2">Uncharacterized protein</fullName>
    </submittedName>
</protein>
<reference evidence="2" key="1">
    <citation type="submission" date="2021-02" db="EMBL/GenBank/DDBJ databases">
        <authorList>
            <person name="Nowell W R."/>
        </authorList>
    </citation>
    <scope>NUCLEOTIDE SEQUENCE</scope>
    <source>
        <strain evidence="2">Ploen Becks lab</strain>
    </source>
</reference>
<accession>A0A814H8R4</accession>
<keyword evidence="3" id="KW-1185">Reference proteome</keyword>
<feature type="signal peptide" evidence="1">
    <location>
        <begin position="1"/>
        <end position="20"/>
    </location>
</feature>
<name>A0A814H8R4_9BILA</name>
<proteinExistence type="predicted"/>
<feature type="chain" id="PRO_5033046901" evidence="1">
    <location>
        <begin position="21"/>
        <end position="109"/>
    </location>
</feature>
<gene>
    <name evidence="2" type="ORF">OXX778_LOCUS16647</name>
</gene>